<dbReference type="FunFam" id="3.40.640.10:FF:000046">
    <property type="entry name" value="Cystathionine gamma-lyase"/>
    <property type="match status" value="1"/>
</dbReference>
<evidence type="ECO:0000256" key="2">
    <source>
        <dbReference type="ARBA" id="ARBA00022898"/>
    </source>
</evidence>
<dbReference type="InterPro" id="IPR015422">
    <property type="entry name" value="PyrdxlP-dep_Trfase_small"/>
</dbReference>
<dbReference type="AlphaFoldDB" id="A0A0P7C8I0"/>
<dbReference type="GO" id="GO:0030170">
    <property type="term" value="F:pyridoxal phosphate binding"/>
    <property type="evidence" value="ECO:0007669"/>
    <property type="project" value="InterPro"/>
</dbReference>
<evidence type="ECO:0000256" key="4">
    <source>
        <dbReference type="RuleBase" id="RU362118"/>
    </source>
</evidence>
<comment type="similarity">
    <text evidence="4">Belongs to the trans-sulfuration enzymes family.</text>
</comment>
<dbReference type="InterPro" id="IPR015421">
    <property type="entry name" value="PyrdxlP-dep_Trfase_major"/>
</dbReference>
<dbReference type="PATRIC" id="fig|1605367.3.peg.2319"/>
<dbReference type="Gene3D" id="3.40.640.10">
    <property type="entry name" value="Type I PLP-dependent aspartate aminotransferase-like (Major domain)"/>
    <property type="match status" value="1"/>
</dbReference>
<reference evidence="5 6" key="1">
    <citation type="submission" date="2015-07" db="EMBL/GenBank/DDBJ databases">
        <title>The draft genome sequence of Leadbetterella sp. JN14-9.</title>
        <authorList>
            <person name="Liu Y."/>
            <person name="Du J."/>
            <person name="Shao Z."/>
        </authorList>
    </citation>
    <scope>NUCLEOTIDE SEQUENCE [LARGE SCALE GENOMIC DNA]</scope>
    <source>
        <strain evidence="5 6">JN14-9</strain>
    </source>
</reference>
<dbReference type="EMBL" id="LGTQ01000005">
    <property type="protein sequence ID" value="KPM49899.1"/>
    <property type="molecule type" value="Genomic_DNA"/>
</dbReference>
<keyword evidence="6" id="KW-1185">Reference proteome</keyword>
<evidence type="ECO:0000256" key="3">
    <source>
        <dbReference type="PIRSR" id="PIRSR001434-2"/>
    </source>
</evidence>
<dbReference type="STRING" id="1605367.AFM12_04845"/>
<evidence type="ECO:0000313" key="5">
    <source>
        <dbReference type="EMBL" id="KPM49899.1"/>
    </source>
</evidence>
<dbReference type="InterPro" id="IPR015424">
    <property type="entry name" value="PyrdxlP-dep_Trfase"/>
</dbReference>
<keyword evidence="2 3" id="KW-0663">Pyridoxal phosphate</keyword>
<comment type="cofactor">
    <cofactor evidence="1 4">
        <name>pyridoxal 5'-phosphate</name>
        <dbReference type="ChEBI" id="CHEBI:597326"/>
    </cofactor>
</comment>
<feature type="modified residue" description="N6-(pyridoxal phosphate)lysine" evidence="3">
    <location>
        <position position="204"/>
    </location>
</feature>
<dbReference type="GO" id="GO:0005737">
    <property type="term" value="C:cytoplasm"/>
    <property type="evidence" value="ECO:0007669"/>
    <property type="project" value="TreeGrafter"/>
</dbReference>
<dbReference type="SUPFAM" id="SSF53383">
    <property type="entry name" value="PLP-dependent transferases"/>
    <property type="match status" value="1"/>
</dbReference>
<dbReference type="OrthoDB" id="9803729at2"/>
<dbReference type="PANTHER" id="PTHR11808">
    <property type="entry name" value="TRANS-SULFURATION ENZYME FAMILY MEMBER"/>
    <property type="match status" value="1"/>
</dbReference>
<proteinExistence type="inferred from homology"/>
<dbReference type="PANTHER" id="PTHR11808:SF80">
    <property type="entry name" value="CYSTATHIONINE GAMMA-LYASE"/>
    <property type="match status" value="1"/>
</dbReference>
<dbReference type="CDD" id="cd00614">
    <property type="entry name" value="CGS_like"/>
    <property type="match status" value="1"/>
</dbReference>
<accession>A0A0P7C8I0</accession>
<dbReference type="RefSeq" id="WP_055144422.1">
    <property type="nucleotide sequence ID" value="NZ_JXSZ01000005.1"/>
</dbReference>
<gene>
    <name evidence="5" type="ORF">AFM12_04845</name>
</gene>
<dbReference type="Pfam" id="PF01053">
    <property type="entry name" value="Cys_Met_Meta_PP"/>
    <property type="match status" value="1"/>
</dbReference>
<evidence type="ECO:0000313" key="6">
    <source>
        <dbReference type="Proteomes" id="UP000050454"/>
    </source>
</evidence>
<dbReference type="GO" id="GO:0019346">
    <property type="term" value="P:transsulfuration"/>
    <property type="evidence" value="ECO:0007669"/>
    <property type="project" value="InterPro"/>
</dbReference>
<evidence type="ECO:0000256" key="1">
    <source>
        <dbReference type="ARBA" id="ARBA00001933"/>
    </source>
</evidence>
<protein>
    <submittedName>
        <fullName evidence="5">O-succinylhomoserine sulfhydrylase</fullName>
    </submittedName>
</protein>
<dbReference type="PIRSF" id="PIRSF001434">
    <property type="entry name" value="CGS"/>
    <property type="match status" value="1"/>
</dbReference>
<name>A0A0P7C8I0_9BACT</name>
<dbReference type="InterPro" id="IPR000277">
    <property type="entry name" value="Cys/Met-Metab_PyrdxlP-dep_enz"/>
</dbReference>
<comment type="caution">
    <text evidence="5">The sequence shown here is derived from an EMBL/GenBank/DDBJ whole genome shotgun (WGS) entry which is preliminary data.</text>
</comment>
<sequence length="389" mass="42844">MKETTKAIRIQTERSQHKEHSTPLFLTSSFTFEDAGEGQALFNNEIEGNIYSRYSNPSVQEFIDKVCMMEGMEAGFATASGMAAVFAGFAAHLKSGDHLVASNALFGSAHQIITQILTKWGITYTYLDSSASEEEWEAAIQENTKMVYLETPSNPGLALVDLEMIGRVAKKHNLIYYVDNCFATPIIQKPGEFGANLIVHSATKFMDGQGRVMGGIICGTEEMMEPIVFFCRHTGPAMSPFNAWVLSKSLETIYLRMERHCSNAEKLANALQGLKGVKTVNYPFLDSHPQVELAKKQMKSGGALVTFDLEGGFERIIRFTKLLKIPSKTSNLGDSRTTITNPNTTTHSKVAQDLKDVLGITQGLMRVSVGLEDIDDLIEDFTQAIEGSV</sequence>
<dbReference type="Proteomes" id="UP000050454">
    <property type="component" value="Unassembled WGS sequence"/>
</dbReference>
<dbReference type="Gene3D" id="3.90.1150.10">
    <property type="entry name" value="Aspartate Aminotransferase, domain 1"/>
    <property type="match status" value="1"/>
</dbReference>
<dbReference type="GO" id="GO:0016846">
    <property type="term" value="F:carbon-sulfur lyase activity"/>
    <property type="evidence" value="ECO:0007669"/>
    <property type="project" value="TreeGrafter"/>
</dbReference>
<organism evidence="5 6">
    <name type="scientific">Jiulongibacter sediminis</name>
    <dbReference type="NCBI Taxonomy" id="1605367"/>
    <lineage>
        <taxon>Bacteria</taxon>
        <taxon>Pseudomonadati</taxon>
        <taxon>Bacteroidota</taxon>
        <taxon>Cytophagia</taxon>
        <taxon>Cytophagales</taxon>
        <taxon>Leadbetterellaceae</taxon>
        <taxon>Jiulongibacter</taxon>
    </lineage>
</organism>